<reference evidence="5 6" key="1">
    <citation type="submission" date="2017-10" db="EMBL/GenBank/DDBJ databases">
        <title>Effective Description of Clostridium neonatale sp. nov. linked to necrotizing enterocolitis in neonates and a clarification of species assignable to the genus Clostridium (Prazmowski 1880) emend. Lawson and Rainey 2016.</title>
        <authorList>
            <person name="Bernard K."/>
            <person name="Burdz T."/>
            <person name="Wiebe D."/>
            <person name="Balcewich B."/>
            <person name="Alfa M."/>
            <person name="Bernier A.-M."/>
        </authorList>
    </citation>
    <scope>NUCLEOTIDE SEQUENCE [LARGE SCALE GENOMIC DNA]</scope>
    <source>
        <strain evidence="5 6">LCDC99A005</strain>
    </source>
</reference>
<protein>
    <recommendedName>
        <fullName evidence="1">DNA-directed DNA polymerase</fullName>
        <ecNumber evidence="1">2.7.7.7</ecNumber>
    </recommendedName>
</protein>
<dbReference type="OrthoDB" id="9764911at2"/>
<name>A0A2A7MC66_9CLOT</name>
<gene>
    <name evidence="5" type="ORF">CQ394_17915</name>
</gene>
<dbReference type="Proteomes" id="UP000220840">
    <property type="component" value="Unassembled WGS sequence"/>
</dbReference>
<comment type="caution">
    <text evidence="5">The sequence shown here is derived from an EMBL/GenBank/DDBJ whole genome shotgun (WGS) entry which is preliminary data.</text>
</comment>
<dbReference type="GO" id="GO:0003887">
    <property type="term" value="F:DNA-directed DNA polymerase activity"/>
    <property type="evidence" value="ECO:0007669"/>
    <property type="project" value="UniProtKB-EC"/>
</dbReference>
<proteinExistence type="predicted"/>
<keyword evidence="2" id="KW-0235">DNA replication</keyword>
<evidence type="ECO:0000256" key="1">
    <source>
        <dbReference type="ARBA" id="ARBA00012417"/>
    </source>
</evidence>
<dbReference type="InterPro" id="IPR012337">
    <property type="entry name" value="RNaseH-like_sf"/>
</dbReference>
<evidence type="ECO:0000256" key="2">
    <source>
        <dbReference type="ARBA" id="ARBA00022705"/>
    </source>
</evidence>
<dbReference type="GO" id="GO:0006261">
    <property type="term" value="P:DNA-templated DNA replication"/>
    <property type="evidence" value="ECO:0007669"/>
    <property type="project" value="InterPro"/>
</dbReference>
<dbReference type="CDD" id="cd08642">
    <property type="entry name" value="DNA_pol_A_pol_I_A"/>
    <property type="match status" value="1"/>
</dbReference>
<sequence length="646" mass="73427">MRRTLSLDLETYSDVDLVKCGVYAYVNSPNFEILLMAYCFDNEKVKIIDLALREIIPKEVKEAILSDEVMKTAFNANFERTCLSKYLGINLKADTWCCSAVQASMLALPPSLEGVGEVLGLNNKKMKEGKELIKYFCYPCKTTKINGNRTRNLPVHDLEKWKIFKSYCIRDVEAESEIRNKLKNHQITEKEMELYRLDQSINDRGILVDMNLVKKAIACDKQFIVTATERAYELTGLENPNSVAQLKGWLRDRGITIESLSKKDVSNLVTECDEEIEQVLKLRLLMSKTSVKKYEAIERSVCSDGRVHGLFQFYGANRTGRWAGRLVQVQNLPQNHIKDLELARNIVKNGTLEELEMFYESTPKILSELIRTAFIPKAGCRFIVADFSAIEARVLAYLAGEKWRLDVFKTHGKIYEASASAMFHVPIDQIKKGSELRRKGKIAELALGYGGSTGALISMGALEMGLKEEELKPLVTAWRNTNPNITKFWWEVDKAAITSVKEKSIIKVGRIEFKYCGGILFIKLPSGRKLSYIKPRLQINKFEREGLSYEGITESKKWGRIETYGPKLVENIVQAVARDLLAEAMLRLDKAGYEIVMHVHDEVVIEASINKGSLNEVYEIMSVSPKWAEGLCLRADGYECSYYKKD</sequence>
<dbReference type="SMART" id="SM00482">
    <property type="entry name" value="POLAc"/>
    <property type="match status" value="1"/>
</dbReference>
<evidence type="ECO:0000259" key="4">
    <source>
        <dbReference type="SMART" id="SM00482"/>
    </source>
</evidence>
<dbReference type="InterPro" id="IPR001098">
    <property type="entry name" value="DNA-dir_DNA_pol_A_palm_dom"/>
</dbReference>
<dbReference type="Pfam" id="PF00476">
    <property type="entry name" value="DNA_pol_A"/>
    <property type="match status" value="1"/>
</dbReference>
<dbReference type="PANTHER" id="PTHR10133">
    <property type="entry name" value="DNA POLYMERASE I"/>
    <property type="match status" value="1"/>
</dbReference>
<feature type="domain" description="DNA-directed DNA polymerase family A palm" evidence="4">
    <location>
        <begin position="367"/>
        <end position="611"/>
    </location>
</feature>
<comment type="catalytic activity">
    <reaction evidence="3">
        <text>DNA(n) + a 2'-deoxyribonucleoside 5'-triphosphate = DNA(n+1) + diphosphate</text>
        <dbReference type="Rhea" id="RHEA:22508"/>
        <dbReference type="Rhea" id="RHEA-COMP:17339"/>
        <dbReference type="Rhea" id="RHEA-COMP:17340"/>
        <dbReference type="ChEBI" id="CHEBI:33019"/>
        <dbReference type="ChEBI" id="CHEBI:61560"/>
        <dbReference type="ChEBI" id="CHEBI:173112"/>
        <dbReference type="EC" id="2.7.7.7"/>
    </reaction>
</comment>
<dbReference type="InterPro" id="IPR002298">
    <property type="entry name" value="DNA_polymerase_A"/>
</dbReference>
<dbReference type="GO" id="GO:0006302">
    <property type="term" value="P:double-strand break repair"/>
    <property type="evidence" value="ECO:0007669"/>
    <property type="project" value="TreeGrafter"/>
</dbReference>
<keyword evidence="6" id="KW-1185">Reference proteome</keyword>
<dbReference type="AlphaFoldDB" id="A0A2A7MC66"/>
<accession>A0A2A7MC66</accession>
<evidence type="ECO:0000313" key="6">
    <source>
        <dbReference type="Proteomes" id="UP000220840"/>
    </source>
</evidence>
<dbReference type="EMBL" id="PDCJ01000004">
    <property type="protein sequence ID" value="PEG29246.1"/>
    <property type="molecule type" value="Genomic_DNA"/>
</dbReference>
<dbReference type="InterPro" id="IPR043502">
    <property type="entry name" value="DNA/RNA_pol_sf"/>
</dbReference>
<dbReference type="RefSeq" id="WP_058293860.1">
    <property type="nucleotide sequence ID" value="NZ_LN890327.1"/>
</dbReference>
<dbReference type="GO" id="GO:0003677">
    <property type="term" value="F:DNA binding"/>
    <property type="evidence" value="ECO:0007669"/>
    <property type="project" value="InterPro"/>
</dbReference>
<dbReference type="Gene3D" id="1.10.150.20">
    <property type="entry name" value="5' to 3' exonuclease, C-terminal subdomain"/>
    <property type="match status" value="1"/>
</dbReference>
<dbReference type="EC" id="2.7.7.7" evidence="1"/>
<dbReference type="STRING" id="137838.GCA_001458595_00937"/>
<dbReference type="SUPFAM" id="SSF53098">
    <property type="entry name" value="Ribonuclease H-like"/>
    <property type="match status" value="1"/>
</dbReference>
<dbReference type="SUPFAM" id="SSF56672">
    <property type="entry name" value="DNA/RNA polymerases"/>
    <property type="match status" value="1"/>
</dbReference>
<evidence type="ECO:0000256" key="3">
    <source>
        <dbReference type="ARBA" id="ARBA00049244"/>
    </source>
</evidence>
<evidence type="ECO:0000313" key="5">
    <source>
        <dbReference type="EMBL" id="PEG29246.1"/>
    </source>
</evidence>
<dbReference type="PANTHER" id="PTHR10133:SF27">
    <property type="entry name" value="DNA POLYMERASE NU"/>
    <property type="match status" value="1"/>
</dbReference>
<organism evidence="5 6">
    <name type="scientific">Clostridium neonatale</name>
    <dbReference type="NCBI Taxonomy" id="137838"/>
    <lineage>
        <taxon>Bacteria</taxon>
        <taxon>Bacillati</taxon>
        <taxon>Bacillota</taxon>
        <taxon>Clostridia</taxon>
        <taxon>Eubacteriales</taxon>
        <taxon>Clostridiaceae</taxon>
        <taxon>Clostridium</taxon>
    </lineage>
</organism>